<keyword evidence="4" id="KW-0472">Membrane</keyword>
<dbReference type="RefSeq" id="WP_074638869.1">
    <property type="nucleotide sequence ID" value="NZ_FNDO01000113.1"/>
</dbReference>
<dbReference type="Pfam" id="PF14322">
    <property type="entry name" value="SusD-like_3"/>
    <property type="match status" value="1"/>
</dbReference>
<evidence type="ECO:0000256" key="5">
    <source>
        <dbReference type="ARBA" id="ARBA00023237"/>
    </source>
</evidence>
<protein>
    <submittedName>
        <fullName evidence="8">Starch-binding associating with outer membrane</fullName>
    </submittedName>
</protein>
<evidence type="ECO:0000259" key="6">
    <source>
        <dbReference type="Pfam" id="PF07980"/>
    </source>
</evidence>
<sequence>MGTATTRDGIFLSAYVEYYKVINAANDAIANLTDNPNITPELRERMIGEARFLRGFSYFMLWQLYGGVIILDKPTQPTDTYLPRNTADQVRDFVIEDFKDAIERLPLEYGDSENGRITKGAAVAMLGRTYLYDQRWGDATVELHKLMEEPYKYDLVEDYAKLFDWKYERNTEYIYALSFIAQIGYGTAYDSWYGNRSSFINGESYSLGSHIPFETSTYADGSPIDLSTRPKRSDYQDEVTFGNDLIQWYDDVINSPKGLDKRISVNMILPSATYYGKDSKYFKVYWPYEAHVNDDPQALGVTFNDFATYSWRKFVCVGDEGYWAYQGPTDIPLIRFADVLLMYAEAKNEELAAPDDDIYDAVNRVRKRAGLNELSGLDKTAMRKAIRMERFHEFPGEGHLFFDVRRWRTAHTNDPVFGLNHDVYQFTGEKLFTRSFPEKFYLWPIPEAERDLNPKLDQNEGW</sequence>
<comment type="subcellular location">
    <subcellularLocation>
        <location evidence="1">Cell outer membrane</location>
    </subcellularLocation>
</comment>
<feature type="domain" description="RagB/SusD" evidence="6">
    <location>
        <begin position="217"/>
        <end position="462"/>
    </location>
</feature>
<dbReference type="SUPFAM" id="SSF48452">
    <property type="entry name" value="TPR-like"/>
    <property type="match status" value="1"/>
</dbReference>
<evidence type="ECO:0000256" key="4">
    <source>
        <dbReference type="ARBA" id="ARBA00023136"/>
    </source>
</evidence>
<dbReference type="Proteomes" id="UP000181870">
    <property type="component" value="Unassembled WGS sequence"/>
</dbReference>
<evidence type="ECO:0000256" key="1">
    <source>
        <dbReference type="ARBA" id="ARBA00004442"/>
    </source>
</evidence>
<evidence type="ECO:0000313" key="9">
    <source>
        <dbReference type="Proteomes" id="UP000181870"/>
    </source>
</evidence>
<evidence type="ECO:0000256" key="3">
    <source>
        <dbReference type="ARBA" id="ARBA00022729"/>
    </source>
</evidence>
<gene>
    <name evidence="8" type="ORF">SAMN05192582_11132</name>
</gene>
<dbReference type="GO" id="GO:0009279">
    <property type="term" value="C:cell outer membrane"/>
    <property type="evidence" value="ECO:0007669"/>
    <property type="project" value="UniProtKB-SubCell"/>
</dbReference>
<dbReference type="AlphaFoldDB" id="A0A1G8QL97"/>
<dbReference type="EMBL" id="FNDO01000113">
    <property type="protein sequence ID" value="SDJ05393.1"/>
    <property type="molecule type" value="Genomic_DNA"/>
</dbReference>
<dbReference type="InterPro" id="IPR012944">
    <property type="entry name" value="SusD_RagB_dom"/>
</dbReference>
<keyword evidence="5" id="KW-0998">Cell outer membrane</keyword>
<keyword evidence="3" id="KW-0732">Signal</keyword>
<proteinExistence type="inferred from homology"/>
<dbReference type="InterPro" id="IPR033985">
    <property type="entry name" value="SusD-like_N"/>
</dbReference>
<dbReference type="Pfam" id="PF07980">
    <property type="entry name" value="SusD_RagB"/>
    <property type="match status" value="1"/>
</dbReference>
<name>A0A1G8QL97_BACOV</name>
<dbReference type="Gene3D" id="1.25.40.390">
    <property type="match status" value="1"/>
</dbReference>
<reference evidence="8 9" key="1">
    <citation type="submission" date="2016-10" db="EMBL/GenBank/DDBJ databases">
        <authorList>
            <person name="de Groot N.N."/>
        </authorList>
    </citation>
    <scope>NUCLEOTIDE SEQUENCE [LARGE SCALE GENOMIC DNA]</scope>
    <source>
        <strain evidence="8 9">NLAE-zl-C57</strain>
    </source>
</reference>
<comment type="similarity">
    <text evidence="2">Belongs to the SusD family.</text>
</comment>
<dbReference type="InterPro" id="IPR011990">
    <property type="entry name" value="TPR-like_helical_dom_sf"/>
</dbReference>
<organism evidence="8 9">
    <name type="scientific">Bacteroides ovatus</name>
    <dbReference type="NCBI Taxonomy" id="28116"/>
    <lineage>
        <taxon>Bacteria</taxon>
        <taxon>Pseudomonadati</taxon>
        <taxon>Bacteroidota</taxon>
        <taxon>Bacteroidia</taxon>
        <taxon>Bacteroidales</taxon>
        <taxon>Bacteroidaceae</taxon>
        <taxon>Bacteroides</taxon>
    </lineage>
</organism>
<feature type="domain" description="SusD-like N-terminal" evidence="7">
    <location>
        <begin position="7"/>
        <end position="131"/>
    </location>
</feature>
<evidence type="ECO:0000259" key="7">
    <source>
        <dbReference type="Pfam" id="PF14322"/>
    </source>
</evidence>
<evidence type="ECO:0000256" key="2">
    <source>
        <dbReference type="ARBA" id="ARBA00006275"/>
    </source>
</evidence>
<evidence type="ECO:0000313" key="8">
    <source>
        <dbReference type="EMBL" id="SDJ05393.1"/>
    </source>
</evidence>
<accession>A0A1G8QL97</accession>